<keyword evidence="10" id="KW-1185">Reference proteome</keyword>
<sequence length="191" mass="22193">MNSFKKKSKKIKKKRDKKGKKDKKRSRRSSSSSSSSSSDSSLMSTSSSSSDSNKHKQKKRKHKKDHKRKKARRYEDKSKDGESSKSQIIIPVLDNQPKSEEDNDFTIPLHLMDNNHKKPETKEEYEKRQSILRRVVDEETGRTRLIKGDGEIIEEMVTRDRHKEINRQATQGDGQSYQNKMIGWAVTSNKK</sequence>
<feature type="compositionally biased region" description="Low complexity" evidence="8">
    <location>
        <begin position="29"/>
        <end position="51"/>
    </location>
</feature>
<keyword evidence="5" id="KW-0507">mRNA processing</keyword>
<accession>A0A9N9WUI8</accession>
<reference evidence="9" key="2">
    <citation type="submission" date="2022-10" db="EMBL/GenBank/DDBJ databases">
        <authorList>
            <consortium name="ENA_rothamsted_submissions"/>
            <consortium name="culmorum"/>
            <person name="King R."/>
        </authorList>
    </citation>
    <scope>NUCLEOTIDE SEQUENCE</scope>
</reference>
<evidence type="ECO:0000256" key="8">
    <source>
        <dbReference type="SAM" id="MobiDB-lite"/>
    </source>
</evidence>
<evidence type="ECO:0000256" key="7">
    <source>
        <dbReference type="ARBA" id="ARBA00023242"/>
    </source>
</evidence>
<evidence type="ECO:0000313" key="10">
    <source>
        <dbReference type="Proteomes" id="UP001153620"/>
    </source>
</evidence>
<protein>
    <recommendedName>
        <fullName evidence="4">ADP-ribosylation factor-like protein 6-interacting protein 4</fullName>
    </recommendedName>
</protein>
<evidence type="ECO:0000256" key="1">
    <source>
        <dbReference type="ARBA" id="ARBA00004324"/>
    </source>
</evidence>
<proteinExistence type="inferred from homology"/>
<dbReference type="AlphaFoldDB" id="A0A9N9WUI8"/>
<dbReference type="GO" id="GO:0006397">
    <property type="term" value="P:mRNA processing"/>
    <property type="evidence" value="ECO:0007669"/>
    <property type="project" value="UniProtKB-KW"/>
</dbReference>
<dbReference type="EMBL" id="OU895879">
    <property type="protein sequence ID" value="CAG9806551.1"/>
    <property type="molecule type" value="Genomic_DNA"/>
</dbReference>
<comment type="similarity">
    <text evidence="3">Belongs to the ARL6IP4 family.</text>
</comment>
<reference evidence="9" key="1">
    <citation type="submission" date="2022-01" db="EMBL/GenBank/DDBJ databases">
        <authorList>
            <person name="King R."/>
        </authorList>
    </citation>
    <scope>NUCLEOTIDE SEQUENCE</scope>
</reference>
<feature type="region of interest" description="Disordered" evidence="8">
    <location>
        <begin position="1"/>
        <end position="127"/>
    </location>
</feature>
<dbReference type="GO" id="GO:0016607">
    <property type="term" value="C:nuclear speck"/>
    <property type="evidence" value="ECO:0007669"/>
    <property type="project" value="UniProtKB-SubCell"/>
</dbReference>
<dbReference type="InterPro" id="IPR019532">
    <property type="entry name" value="Nucl_RNA-splicing_assoc_SR-25"/>
</dbReference>
<evidence type="ECO:0000256" key="5">
    <source>
        <dbReference type="ARBA" id="ARBA00022664"/>
    </source>
</evidence>
<feature type="compositionally biased region" description="Basic and acidic residues" evidence="8">
    <location>
        <begin position="73"/>
        <end position="83"/>
    </location>
</feature>
<feature type="compositionally biased region" description="Basic residues" evidence="8">
    <location>
        <begin position="55"/>
        <end position="72"/>
    </location>
</feature>
<dbReference type="Proteomes" id="UP001153620">
    <property type="component" value="Chromosome 3"/>
</dbReference>
<name>A0A9N9WUI8_9DIPT</name>
<feature type="compositionally biased region" description="Basic residues" evidence="8">
    <location>
        <begin position="1"/>
        <end position="28"/>
    </location>
</feature>
<evidence type="ECO:0000256" key="2">
    <source>
        <dbReference type="ARBA" id="ARBA00004604"/>
    </source>
</evidence>
<feature type="compositionally biased region" description="Basic and acidic residues" evidence="8">
    <location>
        <begin position="113"/>
        <end position="127"/>
    </location>
</feature>
<comment type="subcellular location">
    <subcellularLocation>
        <location evidence="1">Nucleus speckle</location>
    </subcellularLocation>
    <subcellularLocation>
        <location evidence="2">Nucleus</location>
        <location evidence="2">Nucleolus</location>
    </subcellularLocation>
</comment>
<feature type="compositionally biased region" description="Polar residues" evidence="8">
    <location>
        <begin position="168"/>
        <end position="179"/>
    </location>
</feature>
<keyword evidence="7" id="KW-0539">Nucleus</keyword>
<dbReference type="GO" id="GO:0008380">
    <property type="term" value="P:RNA splicing"/>
    <property type="evidence" value="ECO:0007669"/>
    <property type="project" value="UniProtKB-KW"/>
</dbReference>
<dbReference type="Pfam" id="PF10500">
    <property type="entry name" value="SR-25"/>
    <property type="match status" value="1"/>
</dbReference>
<dbReference type="OrthoDB" id="48562at2759"/>
<dbReference type="GO" id="GO:0005730">
    <property type="term" value="C:nucleolus"/>
    <property type="evidence" value="ECO:0007669"/>
    <property type="project" value="UniProtKB-SubCell"/>
</dbReference>
<keyword evidence="6" id="KW-0508">mRNA splicing</keyword>
<evidence type="ECO:0000256" key="4">
    <source>
        <dbReference type="ARBA" id="ARBA00017993"/>
    </source>
</evidence>
<evidence type="ECO:0000256" key="6">
    <source>
        <dbReference type="ARBA" id="ARBA00023187"/>
    </source>
</evidence>
<evidence type="ECO:0000313" key="9">
    <source>
        <dbReference type="EMBL" id="CAG9806551.1"/>
    </source>
</evidence>
<gene>
    <name evidence="9" type="ORF">CHIRRI_LOCUS9406</name>
</gene>
<organism evidence="9 10">
    <name type="scientific">Chironomus riparius</name>
    <dbReference type="NCBI Taxonomy" id="315576"/>
    <lineage>
        <taxon>Eukaryota</taxon>
        <taxon>Metazoa</taxon>
        <taxon>Ecdysozoa</taxon>
        <taxon>Arthropoda</taxon>
        <taxon>Hexapoda</taxon>
        <taxon>Insecta</taxon>
        <taxon>Pterygota</taxon>
        <taxon>Neoptera</taxon>
        <taxon>Endopterygota</taxon>
        <taxon>Diptera</taxon>
        <taxon>Nematocera</taxon>
        <taxon>Chironomoidea</taxon>
        <taxon>Chironomidae</taxon>
        <taxon>Chironominae</taxon>
        <taxon>Chironomus</taxon>
    </lineage>
</organism>
<evidence type="ECO:0000256" key="3">
    <source>
        <dbReference type="ARBA" id="ARBA00006852"/>
    </source>
</evidence>
<feature type="region of interest" description="Disordered" evidence="8">
    <location>
        <begin position="168"/>
        <end position="191"/>
    </location>
</feature>